<accession>A0A1M5A816</accession>
<name>A0A1M5A816_9THEO</name>
<dbReference type="Pfam" id="PF00403">
    <property type="entry name" value="HMA"/>
    <property type="match status" value="1"/>
</dbReference>
<evidence type="ECO:0000256" key="1">
    <source>
        <dbReference type="ARBA" id="ARBA00022723"/>
    </source>
</evidence>
<keyword evidence="1" id="KW-0479">Metal-binding</keyword>
<dbReference type="Gene3D" id="3.30.70.100">
    <property type="match status" value="1"/>
</dbReference>
<dbReference type="SUPFAM" id="SSF55008">
    <property type="entry name" value="HMA, heavy metal-associated domain"/>
    <property type="match status" value="1"/>
</dbReference>
<dbReference type="PROSITE" id="PS01047">
    <property type="entry name" value="HMA_1"/>
    <property type="match status" value="1"/>
</dbReference>
<organism evidence="3 4">
    <name type="scientific">Thermoanaerobacter uzonensis DSM 18761</name>
    <dbReference type="NCBI Taxonomy" id="1123369"/>
    <lineage>
        <taxon>Bacteria</taxon>
        <taxon>Bacillati</taxon>
        <taxon>Bacillota</taxon>
        <taxon>Clostridia</taxon>
        <taxon>Thermoanaerobacterales</taxon>
        <taxon>Thermoanaerobacteraceae</taxon>
        <taxon>Thermoanaerobacter</taxon>
    </lineage>
</organism>
<dbReference type="InterPro" id="IPR017969">
    <property type="entry name" value="Heavy-metal-associated_CS"/>
</dbReference>
<dbReference type="CDD" id="cd00371">
    <property type="entry name" value="HMA"/>
    <property type="match status" value="1"/>
</dbReference>
<dbReference type="GO" id="GO:0046872">
    <property type="term" value="F:metal ion binding"/>
    <property type="evidence" value="ECO:0007669"/>
    <property type="project" value="UniProtKB-KW"/>
</dbReference>
<dbReference type="InterPro" id="IPR006121">
    <property type="entry name" value="HMA_dom"/>
</dbReference>
<dbReference type="Proteomes" id="UP000184127">
    <property type="component" value="Unassembled WGS sequence"/>
</dbReference>
<dbReference type="EMBL" id="FQUR01000020">
    <property type="protein sequence ID" value="SHF26012.1"/>
    <property type="molecule type" value="Genomic_DNA"/>
</dbReference>
<sequence length="50" mass="5334">MGLFGTKGETIVINVKGMSCNHCKISVETALKKLNGVSKAVVDLDKGNER</sequence>
<dbReference type="InterPro" id="IPR036163">
    <property type="entry name" value="HMA_dom_sf"/>
</dbReference>
<evidence type="ECO:0000313" key="4">
    <source>
        <dbReference type="Proteomes" id="UP000184127"/>
    </source>
</evidence>
<reference evidence="4" key="1">
    <citation type="submission" date="2016-11" db="EMBL/GenBank/DDBJ databases">
        <authorList>
            <person name="Varghese N."/>
            <person name="Submissions S."/>
        </authorList>
    </citation>
    <scope>NUCLEOTIDE SEQUENCE [LARGE SCALE GENOMIC DNA]</scope>
    <source>
        <strain evidence="4">DSM 18761</strain>
    </source>
</reference>
<feature type="domain" description="HMA" evidence="2">
    <location>
        <begin position="9"/>
        <end position="50"/>
    </location>
</feature>
<gene>
    <name evidence="3" type="ORF">SAMN02745195_02220</name>
</gene>
<evidence type="ECO:0000313" key="3">
    <source>
        <dbReference type="EMBL" id="SHF26012.1"/>
    </source>
</evidence>
<proteinExistence type="predicted"/>
<dbReference type="PROSITE" id="PS50846">
    <property type="entry name" value="HMA_2"/>
    <property type="match status" value="1"/>
</dbReference>
<dbReference type="AlphaFoldDB" id="A0A1M5A816"/>
<keyword evidence="4" id="KW-1185">Reference proteome</keyword>
<protein>
    <submittedName>
        <fullName evidence="3">Heavy-metal-associated domain-containing protein</fullName>
    </submittedName>
</protein>
<evidence type="ECO:0000259" key="2">
    <source>
        <dbReference type="PROSITE" id="PS50846"/>
    </source>
</evidence>